<reference evidence="2" key="1">
    <citation type="journal article" date="2020" name="Nature">
        <title>Giant virus diversity and host interactions through global metagenomics.</title>
        <authorList>
            <person name="Schulz F."/>
            <person name="Roux S."/>
            <person name="Paez-Espino D."/>
            <person name="Jungbluth S."/>
            <person name="Walsh D.A."/>
            <person name="Denef V.J."/>
            <person name="McMahon K.D."/>
            <person name="Konstantinidis K.T."/>
            <person name="Eloe-Fadrosh E.A."/>
            <person name="Kyrpides N.C."/>
            <person name="Woyke T."/>
        </authorList>
    </citation>
    <scope>NUCLEOTIDE SEQUENCE</scope>
    <source>
        <strain evidence="2">GVMAG-S-1038524-41</strain>
    </source>
</reference>
<accession>A0A6C0JQC9</accession>
<evidence type="ECO:0000256" key="1">
    <source>
        <dbReference type="SAM" id="MobiDB-lite"/>
    </source>
</evidence>
<evidence type="ECO:0000313" key="2">
    <source>
        <dbReference type="EMBL" id="QHU07026.1"/>
    </source>
</evidence>
<proteinExistence type="predicted"/>
<protein>
    <submittedName>
        <fullName evidence="2">Uncharacterized protein</fullName>
    </submittedName>
</protein>
<organism evidence="2">
    <name type="scientific">viral metagenome</name>
    <dbReference type="NCBI Taxonomy" id="1070528"/>
    <lineage>
        <taxon>unclassified sequences</taxon>
        <taxon>metagenomes</taxon>
        <taxon>organismal metagenomes</taxon>
    </lineage>
</organism>
<feature type="compositionally biased region" description="Acidic residues" evidence="1">
    <location>
        <begin position="259"/>
        <end position="271"/>
    </location>
</feature>
<sequence length="358" mass="41451">MSHFGNNLNIVMSTISAFLVSCVDTLTEKIPESAKDFDYKTNTTWAYASATTFMTGFYADAYTFFVENHNVLLCIFHLVLFVDFFVRRSRLTSACMSLTKDKANVERERRLHTLARVVNEQKFEEKERLLECFQRNYSTQQKMHISIEAMIAHGTDVVETGKKLQEDQKNLSDSQLSVLQKKLKDIEEIMISGSYNDPDYLAYDGEEWTFDLLKEKAIQMELPNVNWGSKATLGFVVRTVEQLKKIGDIVEPVYPDGYETQEEEEEVEEDDKYGSDPEWVPRKRWDASDDENDEEIDHDLMATMVNMAQRNEKKLYFFETDKSKSLENLIDMNGLKCSYSYHPTPGYTLSGYQPVVQV</sequence>
<feature type="compositionally biased region" description="Basic and acidic residues" evidence="1">
    <location>
        <begin position="272"/>
        <end position="287"/>
    </location>
</feature>
<feature type="region of interest" description="Disordered" evidence="1">
    <location>
        <begin position="255"/>
        <end position="291"/>
    </location>
</feature>
<dbReference type="AlphaFoldDB" id="A0A6C0JQC9"/>
<dbReference type="EMBL" id="MN740671">
    <property type="protein sequence ID" value="QHU07026.1"/>
    <property type="molecule type" value="Genomic_DNA"/>
</dbReference>
<name>A0A6C0JQC9_9ZZZZ</name>